<dbReference type="InterPro" id="IPR003477">
    <property type="entry name" value="PemK-like"/>
</dbReference>
<dbReference type="InterPro" id="IPR011067">
    <property type="entry name" value="Plasmid_toxin/cell-grow_inhib"/>
</dbReference>
<evidence type="ECO:0000256" key="1">
    <source>
        <dbReference type="ARBA" id="ARBA00007521"/>
    </source>
</evidence>
<dbReference type="Pfam" id="PF02452">
    <property type="entry name" value="PemK_toxin"/>
    <property type="match status" value="1"/>
</dbReference>
<comment type="caution">
    <text evidence="3">The sequence shown here is derived from an EMBL/GenBank/DDBJ whole genome shotgun (WGS) entry which is preliminary data.</text>
</comment>
<dbReference type="RefSeq" id="WP_117325674.1">
    <property type="nucleotide sequence ID" value="NZ_QVTE01000014.1"/>
</dbReference>
<name>A0A372LS24_9BACI</name>
<protein>
    <submittedName>
        <fullName evidence="3">Type II toxin-antitoxin system PemK/MazF family toxin</fullName>
    </submittedName>
</protein>
<proteinExistence type="inferred from homology"/>
<evidence type="ECO:0000313" key="4">
    <source>
        <dbReference type="Proteomes" id="UP000264541"/>
    </source>
</evidence>
<keyword evidence="4" id="KW-1185">Reference proteome</keyword>
<keyword evidence="2" id="KW-1277">Toxin-antitoxin system</keyword>
<sequence length="258" mass="29305">MAKIDTKSLFSILNAVDENNPKLAHTNLTILNELQNILADTGQAIQRLTEEEAIKTILWQGVLNEFGIYGDKKGTNRVFYKKNKATGKSDPTTFASESFSRGKVLSIDFGTSNLDYEFSLTHTGIVLAEYKNLLVVVPVTSQKDKTLTSLPKEIQDVLIPITKKEYPFFENDSFALLHHIRSISKNRITKVIGSVAKTDIMDQIEEKLYEKHSVFIKSTNDKKIKSLEEQVGFYEEKLRKFSEISAKIPKGKWKLKKN</sequence>
<dbReference type="AlphaFoldDB" id="A0A372LS24"/>
<organism evidence="3 4">
    <name type="scientific">Peribacillus saganii</name>
    <dbReference type="NCBI Taxonomy" id="2303992"/>
    <lineage>
        <taxon>Bacteria</taxon>
        <taxon>Bacillati</taxon>
        <taxon>Bacillota</taxon>
        <taxon>Bacilli</taxon>
        <taxon>Bacillales</taxon>
        <taxon>Bacillaceae</taxon>
        <taxon>Peribacillus</taxon>
    </lineage>
</organism>
<reference evidence="3 4" key="1">
    <citation type="submission" date="2018-08" db="EMBL/GenBank/DDBJ databases">
        <title>Bacillus chawlae sp. nov., Bacillus glennii sp. nov., and Bacillus saganii sp. nov. Isolated from the Vehicle Assembly Building at Kennedy Space Center where the Viking Spacecraft were Assembled.</title>
        <authorList>
            <person name="Seuylemezian A."/>
            <person name="Vaishampayan P."/>
        </authorList>
    </citation>
    <scope>NUCLEOTIDE SEQUENCE [LARGE SCALE GENOMIC DNA]</scope>
    <source>
        <strain evidence="3 4">V47-23a</strain>
    </source>
</reference>
<accession>A0A372LS24</accession>
<dbReference type="Proteomes" id="UP000264541">
    <property type="component" value="Unassembled WGS sequence"/>
</dbReference>
<dbReference type="Gene3D" id="2.30.30.110">
    <property type="match status" value="1"/>
</dbReference>
<gene>
    <name evidence="3" type="ORF">D0469_05660</name>
</gene>
<dbReference type="SUPFAM" id="SSF50118">
    <property type="entry name" value="Cell growth inhibitor/plasmid maintenance toxic component"/>
    <property type="match status" value="1"/>
</dbReference>
<dbReference type="OrthoDB" id="2083262at2"/>
<dbReference type="EMBL" id="QVTE01000014">
    <property type="protein sequence ID" value="RFU70620.1"/>
    <property type="molecule type" value="Genomic_DNA"/>
</dbReference>
<comment type="similarity">
    <text evidence="1">Belongs to the PemK/MazF family.</text>
</comment>
<evidence type="ECO:0000313" key="3">
    <source>
        <dbReference type="EMBL" id="RFU70620.1"/>
    </source>
</evidence>
<evidence type="ECO:0000256" key="2">
    <source>
        <dbReference type="ARBA" id="ARBA00022649"/>
    </source>
</evidence>
<dbReference type="GO" id="GO:0003677">
    <property type="term" value="F:DNA binding"/>
    <property type="evidence" value="ECO:0007669"/>
    <property type="project" value="InterPro"/>
</dbReference>